<keyword evidence="4" id="KW-1185">Reference proteome</keyword>
<dbReference type="InterPro" id="IPR049712">
    <property type="entry name" value="Poly_export"/>
</dbReference>
<organism evidence="3 4">
    <name type="scientific">Rhodopirellula maiorica SM1</name>
    <dbReference type="NCBI Taxonomy" id="1265738"/>
    <lineage>
        <taxon>Bacteria</taxon>
        <taxon>Pseudomonadati</taxon>
        <taxon>Planctomycetota</taxon>
        <taxon>Planctomycetia</taxon>
        <taxon>Pirellulales</taxon>
        <taxon>Pirellulaceae</taxon>
        <taxon>Novipirellula</taxon>
    </lineage>
</organism>
<evidence type="ECO:0000259" key="2">
    <source>
        <dbReference type="Pfam" id="PF02563"/>
    </source>
</evidence>
<dbReference type="Proteomes" id="UP000011991">
    <property type="component" value="Unassembled WGS sequence"/>
</dbReference>
<dbReference type="GO" id="GO:0015159">
    <property type="term" value="F:polysaccharide transmembrane transporter activity"/>
    <property type="evidence" value="ECO:0007669"/>
    <property type="project" value="InterPro"/>
</dbReference>
<dbReference type="PANTHER" id="PTHR33619">
    <property type="entry name" value="POLYSACCHARIDE EXPORT PROTEIN GFCE-RELATED"/>
    <property type="match status" value="1"/>
</dbReference>
<dbReference type="InterPro" id="IPR003715">
    <property type="entry name" value="Poly_export_N"/>
</dbReference>
<protein>
    <submittedName>
        <fullName evidence="3">Polysaccharide export protein</fullName>
    </submittedName>
</protein>
<sequence length="363" mass="39641">MPMRTGGYPLNFASLTIEPPKDYILGPNDQLDVTVGGLMKDAVAVPMRVQVMANGMIQLPLVGPVKIGDTNLIEAQRRISDAYSNGYLENPQVNLALAEKGSTSVIVLGEVNLPGAHLLPKYQNDVGHALAAAGGLSEDAADEIEIHRHSNGMKQLSCHRLPNVSGVLDVPSEPVGMSPHGHDSQSSLVDPSQILRIPLRVQGQFQLSKNDITLSDGDVIVVPSRKHEVFFVVGKLSTTNTVRFTIGDRERELGVGFVLPRDREIDVVTAVVMAGYIDPIDSPTTATLHRIKPDGTPMLILVDLIEARCNPRATVLVEPGDIIYLNPDAPWYMRRTIDRIFPEILLSPYNFWIRRSIIGTGDI</sequence>
<comment type="caution">
    <text evidence="3">The sequence shown here is derived from an EMBL/GenBank/DDBJ whole genome shotgun (WGS) entry which is preliminary data.</text>
</comment>
<reference evidence="3 4" key="1">
    <citation type="journal article" date="2013" name="Mar. Genomics">
        <title>Expression of sulfatases in Rhodopirellula baltica and the diversity of sulfatases in the genus Rhodopirellula.</title>
        <authorList>
            <person name="Wegner C.E."/>
            <person name="Richter-Heitmann T."/>
            <person name="Klindworth A."/>
            <person name="Klockow C."/>
            <person name="Richter M."/>
            <person name="Achstetter T."/>
            <person name="Glockner F.O."/>
            <person name="Harder J."/>
        </authorList>
    </citation>
    <scope>NUCLEOTIDE SEQUENCE [LARGE SCALE GENOMIC DNA]</scope>
    <source>
        <strain evidence="3 4">SM1</strain>
    </source>
</reference>
<evidence type="ECO:0000313" key="4">
    <source>
        <dbReference type="Proteomes" id="UP000011991"/>
    </source>
</evidence>
<proteinExistence type="predicted"/>
<dbReference type="PANTHER" id="PTHR33619:SF3">
    <property type="entry name" value="POLYSACCHARIDE EXPORT PROTEIN GFCE-RELATED"/>
    <property type="match status" value="1"/>
</dbReference>
<dbReference type="PATRIC" id="fig|1265738.3.peg.6645"/>
<dbReference type="EMBL" id="ANOG01000961">
    <property type="protein sequence ID" value="EMI16409.1"/>
    <property type="molecule type" value="Genomic_DNA"/>
</dbReference>
<evidence type="ECO:0000256" key="1">
    <source>
        <dbReference type="ARBA" id="ARBA00022729"/>
    </source>
</evidence>
<dbReference type="Gene3D" id="3.10.560.10">
    <property type="entry name" value="Outer membrane lipoprotein wza domain like"/>
    <property type="match status" value="1"/>
</dbReference>
<dbReference type="OrthoDB" id="233929at2"/>
<feature type="domain" description="Polysaccharide export protein N-terminal" evidence="2">
    <location>
        <begin position="19"/>
        <end position="97"/>
    </location>
</feature>
<keyword evidence="1" id="KW-0732">Signal</keyword>
<dbReference type="Pfam" id="PF02563">
    <property type="entry name" value="Poly_export"/>
    <property type="match status" value="1"/>
</dbReference>
<evidence type="ECO:0000313" key="3">
    <source>
        <dbReference type="EMBL" id="EMI16409.1"/>
    </source>
</evidence>
<dbReference type="RefSeq" id="WP_008706735.1">
    <property type="nucleotide sequence ID" value="NZ_ANOG01000961.1"/>
</dbReference>
<gene>
    <name evidence="3" type="ORF">RMSM_06652</name>
</gene>
<name>M5RR23_9BACT</name>
<accession>M5RR23</accession>
<dbReference type="AlphaFoldDB" id="M5RR23"/>